<gene>
    <name evidence="3" type="ORF">GF068_33220</name>
</gene>
<feature type="compositionally biased region" description="Polar residues" evidence="1">
    <location>
        <begin position="21"/>
        <end position="33"/>
    </location>
</feature>
<dbReference type="Proteomes" id="UP000440224">
    <property type="component" value="Unassembled WGS sequence"/>
</dbReference>
<dbReference type="RefSeq" id="WP_153823551.1">
    <property type="nucleotide sequence ID" value="NZ_WJIE01000013.1"/>
</dbReference>
<dbReference type="AlphaFoldDB" id="A0A6N7PXD7"/>
<dbReference type="EMBL" id="WJIE01000013">
    <property type="protein sequence ID" value="MRG96748.1"/>
    <property type="molecule type" value="Genomic_DNA"/>
</dbReference>
<evidence type="ECO:0000256" key="1">
    <source>
        <dbReference type="SAM" id="MobiDB-lite"/>
    </source>
</evidence>
<feature type="region of interest" description="Disordered" evidence="1">
    <location>
        <begin position="1"/>
        <end position="44"/>
    </location>
</feature>
<evidence type="ECO:0000259" key="2">
    <source>
        <dbReference type="Pfam" id="PF08291"/>
    </source>
</evidence>
<dbReference type="SUPFAM" id="SSF55166">
    <property type="entry name" value="Hedgehog/DD-peptidase"/>
    <property type="match status" value="1"/>
</dbReference>
<sequence>MSEGDVPIPLPRPRPERPEDQLQNANQAASQMPASEAGACTGDCPQGFKLEYKSRYTEQGQTDTTPNRYTKEVWVPAKEFIFLIGQDRKISVRTNPPQADAEWEVKPIGSHSGTPTPNKGKGAEFTFVPKVTASQRPVQGSKTRNQPVGYEITVKLTSGRSATLTEKIEQDVRDIIRQEYVDYRSLPAKKTSLHVPYRDQIVTAPRQEFLNNNNYAADRVVLNSGMLELLEAVEAEYGETVTVNSSWRCPQRNKAVGGVPNSNHQHGGAIDMKPNGYTAGTQAGRIAMLNLYRAALRAKDNAGGRMVLLERNSKALHTGNTDLPQPNAANPDKNSDGLRDNDAASITKLNNASHVHIDKEPPGGGNDD</sequence>
<feature type="region of interest" description="Disordered" evidence="1">
    <location>
        <begin position="317"/>
        <end position="368"/>
    </location>
</feature>
<dbReference type="InterPro" id="IPR013230">
    <property type="entry name" value="Peptidase_M15A_C"/>
</dbReference>
<name>A0A6N7PXD7_9BACT</name>
<proteinExistence type="predicted"/>
<comment type="caution">
    <text evidence="3">The sequence shown here is derived from an EMBL/GenBank/DDBJ whole genome shotgun (WGS) entry which is preliminary data.</text>
</comment>
<keyword evidence="4" id="KW-1185">Reference proteome</keyword>
<reference evidence="3 4" key="1">
    <citation type="submission" date="2019-10" db="EMBL/GenBank/DDBJ databases">
        <title>A soil myxobacterium in the family Polyangiaceae.</title>
        <authorList>
            <person name="Li Y."/>
            <person name="Wang J."/>
        </authorList>
    </citation>
    <scope>NUCLEOTIDE SEQUENCE [LARGE SCALE GENOMIC DNA]</scope>
    <source>
        <strain evidence="3 4">DSM 14734</strain>
    </source>
</reference>
<feature type="domain" description="Peptidase M15A C-terminal" evidence="2">
    <location>
        <begin position="224"/>
        <end position="277"/>
    </location>
</feature>
<dbReference type="InterPro" id="IPR009045">
    <property type="entry name" value="Zn_M74/Hedgehog-like"/>
</dbReference>
<evidence type="ECO:0000313" key="4">
    <source>
        <dbReference type="Proteomes" id="UP000440224"/>
    </source>
</evidence>
<feature type="compositionally biased region" description="Polar residues" evidence="1">
    <location>
        <begin position="318"/>
        <end position="328"/>
    </location>
</feature>
<organism evidence="3 4">
    <name type="scientific">Polyangium spumosum</name>
    <dbReference type="NCBI Taxonomy" id="889282"/>
    <lineage>
        <taxon>Bacteria</taxon>
        <taxon>Pseudomonadati</taxon>
        <taxon>Myxococcota</taxon>
        <taxon>Polyangia</taxon>
        <taxon>Polyangiales</taxon>
        <taxon>Polyangiaceae</taxon>
        <taxon>Polyangium</taxon>
    </lineage>
</organism>
<feature type="compositionally biased region" description="Basic and acidic residues" evidence="1">
    <location>
        <begin position="333"/>
        <end position="342"/>
    </location>
</feature>
<protein>
    <recommendedName>
        <fullName evidence="2">Peptidase M15A C-terminal domain-containing protein</fullName>
    </recommendedName>
</protein>
<evidence type="ECO:0000313" key="3">
    <source>
        <dbReference type="EMBL" id="MRG96748.1"/>
    </source>
</evidence>
<dbReference type="Pfam" id="PF08291">
    <property type="entry name" value="Peptidase_M15_3"/>
    <property type="match status" value="1"/>
</dbReference>
<accession>A0A6N7PXD7</accession>
<dbReference type="Gene3D" id="3.30.1380.10">
    <property type="match status" value="1"/>
</dbReference>
<dbReference type="OrthoDB" id="5512519at2"/>